<evidence type="ECO:0000313" key="2">
    <source>
        <dbReference type="Proteomes" id="UP001302367"/>
    </source>
</evidence>
<protein>
    <recommendedName>
        <fullName evidence="3">WLM domain-containing protein</fullName>
    </recommendedName>
</protein>
<evidence type="ECO:0008006" key="3">
    <source>
        <dbReference type="Google" id="ProtNLM"/>
    </source>
</evidence>
<gene>
    <name evidence="1" type="ORF">RHO25_008086</name>
</gene>
<reference evidence="1 2" key="1">
    <citation type="submission" date="2023-09" db="EMBL/GenBank/DDBJ databases">
        <title>Complete-Gapless Cercospora beticola genome.</title>
        <authorList>
            <person name="Wyatt N.A."/>
            <person name="Spanner R.E."/>
            <person name="Bolton M.D."/>
        </authorList>
    </citation>
    <scope>NUCLEOTIDE SEQUENCE [LARGE SCALE GENOMIC DNA]</scope>
    <source>
        <strain evidence="1">Cb09-40</strain>
    </source>
</reference>
<evidence type="ECO:0000313" key="1">
    <source>
        <dbReference type="EMBL" id="WPB03447.1"/>
    </source>
</evidence>
<dbReference type="GeneID" id="90644446"/>
<proteinExistence type="predicted"/>
<name>A0ABZ0NV22_CERBT</name>
<accession>A0ABZ0NV22</accession>
<dbReference type="RefSeq" id="XP_065459098.1">
    <property type="nucleotide sequence ID" value="XM_065603026.1"/>
</dbReference>
<sequence length="191" mass="21029">MPHPALSLPLVPSAHQPMHLMAFVASALDVLSDSALQHWMDDLSVLVDNRGNWTTNNLLGLLREGRELMSQRFFMGQLHSVPLYLETTLGTDHNAFGATTGCGMGTMMWIDPFPSGVTALLSEHFAQTLLHEMCHSMFSRHSCMNNFCADSACIAQRVLEIGPAGHGQAWTYLADLLELLSESSFGAQLWL</sequence>
<dbReference type="EMBL" id="CP134188">
    <property type="protein sequence ID" value="WPB03447.1"/>
    <property type="molecule type" value="Genomic_DNA"/>
</dbReference>
<organism evidence="1 2">
    <name type="scientific">Cercospora beticola</name>
    <name type="common">Sugarbeet leaf spot fungus</name>
    <dbReference type="NCBI Taxonomy" id="122368"/>
    <lineage>
        <taxon>Eukaryota</taxon>
        <taxon>Fungi</taxon>
        <taxon>Dikarya</taxon>
        <taxon>Ascomycota</taxon>
        <taxon>Pezizomycotina</taxon>
        <taxon>Dothideomycetes</taxon>
        <taxon>Dothideomycetidae</taxon>
        <taxon>Mycosphaerellales</taxon>
        <taxon>Mycosphaerellaceae</taxon>
        <taxon>Cercospora</taxon>
    </lineage>
</organism>
<dbReference type="Proteomes" id="UP001302367">
    <property type="component" value="Chromosome 5"/>
</dbReference>
<keyword evidence="2" id="KW-1185">Reference proteome</keyword>